<keyword evidence="3" id="KW-1185">Reference proteome</keyword>
<dbReference type="InterPro" id="IPR025129">
    <property type="entry name" value="DUF4055"/>
</dbReference>
<reference evidence="2 3" key="1">
    <citation type="submission" date="2019-03" db="EMBL/GenBank/DDBJ databases">
        <title>Draft Genome Sequence of Duganella callidus sp. nov., a Novel Duganella Species Isolated from Cultivated Soil.</title>
        <authorList>
            <person name="Raths R."/>
            <person name="Peta V."/>
            <person name="Bucking H."/>
        </authorList>
    </citation>
    <scope>NUCLEOTIDE SEQUENCE [LARGE SCALE GENOMIC DNA]</scope>
    <source>
        <strain evidence="2 3">DN04</strain>
    </source>
</reference>
<dbReference type="EMBL" id="SPVG01000245">
    <property type="protein sequence ID" value="TFW15956.1"/>
    <property type="molecule type" value="Genomic_DNA"/>
</dbReference>
<evidence type="ECO:0000313" key="3">
    <source>
        <dbReference type="Proteomes" id="UP000297729"/>
    </source>
</evidence>
<protein>
    <submittedName>
        <fullName evidence="2">DUF4055 domain-containing protein</fullName>
    </submittedName>
</protein>
<dbReference type="RefSeq" id="WP_135204242.1">
    <property type="nucleotide sequence ID" value="NZ_SPVG01000245.1"/>
</dbReference>
<feature type="domain" description="DUF4055" evidence="1">
    <location>
        <begin position="256"/>
        <end position="389"/>
    </location>
</feature>
<organism evidence="2 3">
    <name type="scientific">Duganella callida</name>
    <dbReference type="NCBI Taxonomy" id="2561932"/>
    <lineage>
        <taxon>Bacteria</taxon>
        <taxon>Pseudomonadati</taxon>
        <taxon>Pseudomonadota</taxon>
        <taxon>Betaproteobacteria</taxon>
        <taxon>Burkholderiales</taxon>
        <taxon>Oxalobacteraceae</taxon>
        <taxon>Telluria group</taxon>
        <taxon>Duganella</taxon>
    </lineage>
</organism>
<dbReference type="Pfam" id="PF13264">
    <property type="entry name" value="DUF4055"/>
    <property type="match status" value="1"/>
</dbReference>
<comment type="caution">
    <text evidence="2">The sequence shown here is derived from an EMBL/GenBank/DDBJ whole genome shotgun (WGS) entry which is preliminary data.</text>
</comment>
<evidence type="ECO:0000259" key="1">
    <source>
        <dbReference type="Pfam" id="PF13264"/>
    </source>
</evidence>
<sequence length="485" mass="52777">MSKVNDKSSAVAAMEGDWAKIDALVGGTKAMRAAGTDFLPKFPAESQEAYDFRKKTSTLYNATGRTIENMAAKPFAEATTVRDIEEPGKTWLENIDLCGNNVTVFAHKLLQAGLAYGLTHILVDMPTTVDKDGKALYPTKAAEQSAGVRPYLVHITPKQILGWRSTRGADGQESLAMLRFMESVEENNGEFGTKTIAQIRVLTPTTWATYRKVEKPTSGQAAEEWSLDKSGPVSLGKVPLVTFYTKRTGFMTAVPPLLDMADLNIKHWQSSSDQDSILHTARVPVLAISGVQDDDKIEIGPKAFLRLPIGAEAKYIEHSGAAIEAGRLSLKDLEDQMRAMGAELLVESQVATTATQNNIEDGEAKSQLKLMVEGEEDALDNAITLMHEWVGLEFKGKTDIFKDFSSDAILAAAAPFVLSLVQLVNNRLMSKEDAFNEMRRYGIINPDLVWADVQERIAAEPPEFDMGMLGAPTPSSAPAPAPAAD</sequence>
<evidence type="ECO:0000313" key="2">
    <source>
        <dbReference type="EMBL" id="TFW15956.1"/>
    </source>
</evidence>
<dbReference type="OrthoDB" id="6668483at2"/>
<proteinExistence type="predicted"/>
<name>A0A4Y9S8T2_9BURK</name>
<accession>A0A4Y9S8T2</accession>
<dbReference type="Proteomes" id="UP000297729">
    <property type="component" value="Unassembled WGS sequence"/>
</dbReference>
<dbReference type="AlphaFoldDB" id="A0A4Y9S8T2"/>
<gene>
    <name evidence="2" type="ORF">E4L98_25010</name>
</gene>